<dbReference type="EMBL" id="KE344903">
    <property type="protein sequence ID" value="EXB85435.1"/>
    <property type="molecule type" value="Genomic_DNA"/>
</dbReference>
<keyword evidence="2" id="KW-1185">Reference proteome</keyword>
<accession>W9RPC9</accession>
<reference evidence="2" key="1">
    <citation type="submission" date="2013-01" db="EMBL/GenBank/DDBJ databases">
        <title>Draft Genome Sequence of a Mulberry Tree, Morus notabilis C.K. Schneid.</title>
        <authorList>
            <person name="He N."/>
            <person name="Zhao S."/>
        </authorList>
    </citation>
    <scope>NUCLEOTIDE SEQUENCE</scope>
</reference>
<gene>
    <name evidence="1" type="ORF">L484_023667</name>
</gene>
<name>W9RPC9_9ROSA</name>
<sequence length="96" mass="10590">MEDSCRARRETWASTLSRETHAGEDWTRGVGCVQGNASSEVTRASDARGARRSERKGADFYTDMRDPLHLAWLMGGVALSDWLGLCGSDGLKIWLS</sequence>
<evidence type="ECO:0000313" key="2">
    <source>
        <dbReference type="Proteomes" id="UP000030645"/>
    </source>
</evidence>
<organism evidence="1 2">
    <name type="scientific">Morus notabilis</name>
    <dbReference type="NCBI Taxonomy" id="981085"/>
    <lineage>
        <taxon>Eukaryota</taxon>
        <taxon>Viridiplantae</taxon>
        <taxon>Streptophyta</taxon>
        <taxon>Embryophyta</taxon>
        <taxon>Tracheophyta</taxon>
        <taxon>Spermatophyta</taxon>
        <taxon>Magnoliopsida</taxon>
        <taxon>eudicotyledons</taxon>
        <taxon>Gunneridae</taxon>
        <taxon>Pentapetalae</taxon>
        <taxon>rosids</taxon>
        <taxon>fabids</taxon>
        <taxon>Rosales</taxon>
        <taxon>Moraceae</taxon>
        <taxon>Moreae</taxon>
        <taxon>Morus</taxon>
    </lineage>
</organism>
<protein>
    <submittedName>
        <fullName evidence="1">Uncharacterized protein</fullName>
    </submittedName>
</protein>
<proteinExistence type="predicted"/>
<dbReference type="AlphaFoldDB" id="W9RPC9"/>
<dbReference type="Proteomes" id="UP000030645">
    <property type="component" value="Unassembled WGS sequence"/>
</dbReference>
<evidence type="ECO:0000313" key="1">
    <source>
        <dbReference type="EMBL" id="EXB85435.1"/>
    </source>
</evidence>